<organism evidence="1 2">
    <name type="scientific">Mesorhizobium caraganae</name>
    <dbReference type="NCBI Taxonomy" id="483206"/>
    <lineage>
        <taxon>Bacteria</taxon>
        <taxon>Pseudomonadati</taxon>
        <taxon>Pseudomonadota</taxon>
        <taxon>Alphaproteobacteria</taxon>
        <taxon>Hyphomicrobiales</taxon>
        <taxon>Phyllobacteriaceae</taxon>
        <taxon>Mesorhizobium</taxon>
    </lineage>
</organism>
<evidence type="ECO:0000313" key="1">
    <source>
        <dbReference type="EMBL" id="MER9403701.1"/>
    </source>
</evidence>
<sequence length="49" mass="5264">MSQPAFVILLILLAVVLAAAEQALLRPQRSDMDGARSSGLRLAFYSPCC</sequence>
<accession>A0ABV1YVS9</accession>
<protein>
    <submittedName>
        <fullName evidence="1">Uncharacterized protein</fullName>
    </submittedName>
</protein>
<dbReference type="Proteomes" id="UP001433071">
    <property type="component" value="Unassembled WGS sequence"/>
</dbReference>
<reference evidence="1 2" key="1">
    <citation type="journal article" date="2024" name="Proc. Natl. Acad. Sci. U.S.A.">
        <title>The evolutionary genomics of adaptation to stress in wild rhizobium bacteria.</title>
        <authorList>
            <person name="Kehlet-Delgado H."/>
            <person name="Montoya A.P."/>
            <person name="Jensen K.T."/>
            <person name="Wendlandt C.E."/>
            <person name="Dexheimer C."/>
            <person name="Roberts M."/>
            <person name="Torres Martinez L."/>
            <person name="Friesen M.L."/>
            <person name="Griffitts J.S."/>
            <person name="Porter S.S."/>
        </authorList>
    </citation>
    <scope>NUCLEOTIDE SEQUENCE [LARGE SCALE GENOMIC DNA]</scope>
    <source>
        <strain evidence="1 2">M0641</strain>
    </source>
</reference>
<dbReference type="EMBL" id="JAMYQB010000003">
    <property type="protein sequence ID" value="MER9403701.1"/>
    <property type="molecule type" value="Genomic_DNA"/>
</dbReference>
<name>A0ABV1YVS9_9HYPH</name>
<dbReference type="RefSeq" id="WP_352556793.1">
    <property type="nucleotide sequence ID" value="NZ_JAMYQB010000003.1"/>
</dbReference>
<keyword evidence="2" id="KW-1185">Reference proteome</keyword>
<gene>
    <name evidence="1" type="ORF">NKI36_06515</name>
</gene>
<comment type="caution">
    <text evidence="1">The sequence shown here is derived from an EMBL/GenBank/DDBJ whole genome shotgun (WGS) entry which is preliminary data.</text>
</comment>
<evidence type="ECO:0000313" key="2">
    <source>
        <dbReference type="Proteomes" id="UP001433071"/>
    </source>
</evidence>
<proteinExistence type="predicted"/>